<evidence type="ECO:0000259" key="4">
    <source>
        <dbReference type="PROSITE" id="PS50048"/>
    </source>
</evidence>
<dbReference type="InterPro" id="IPR001138">
    <property type="entry name" value="Zn2Cys6_DnaBD"/>
</dbReference>
<protein>
    <recommendedName>
        <fullName evidence="4">Zn(2)-C6 fungal-type domain-containing protein</fullName>
    </recommendedName>
</protein>
<feature type="compositionally biased region" description="Polar residues" evidence="3">
    <location>
        <begin position="113"/>
        <end position="126"/>
    </location>
</feature>
<proteinExistence type="predicted"/>
<comment type="subcellular location">
    <subcellularLocation>
        <location evidence="1">Nucleus</location>
    </subcellularLocation>
</comment>
<feature type="compositionally biased region" description="Polar residues" evidence="3">
    <location>
        <begin position="18"/>
        <end position="29"/>
    </location>
</feature>
<dbReference type="InterPro" id="IPR021858">
    <property type="entry name" value="Fun_TF"/>
</dbReference>
<feature type="compositionally biased region" description="Pro residues" evidence="3">
    <location>
        <begin position="867"/>
        <end position="877"/>
    </location>
</feature>
<dbReference type="OrthoDB" id="5391043at2759"/>
<feature type="region of interest" description="Disordered" evidence="3">
    <location>
        <begin position="253"/>
        <end position="291"/>
    </location>
</feature>
<keyword evidence="6" id="KW-1185">Reference proteome</keyword>
<dbReference type="Pfam" id="PF00172">
    <property type="entry name" value="Zn_clus"/>
    <property type="match status" value="1"/>
</dbReference>
<evidence type="ECO:0000313" key="5">
    <source>
        <dbReference type="EMBL" id="KAH7070972.1"/>
    </source>
</evidence>
<dbReference type="AlphaFoldDB" id="A0A8K0VS81"/>
<feature type="region of interest" description="Disordered" evidence="3">
    <location>
        <begin position="1"/>
        <end position="33"/>
    </location>
</feature>
<sequence>MTSAQLASPMPGAGDVSPTGNLPVGTSANPKMRKRTKTGCLTCRKRRIKCGEERPTCGNCIKSKRQCEGYNQRVVFKTPIENWPNHPGNVSTIQYHTSMLPGTRNQPYRPAHPTTQGQDGPHTTIQPRPLNAYDFSSVDPSSGASHPSSQQVVGGTHNYAQDASYQHPLPSPHHQQPLVSPHHTQMPAATSYFPQPSPVQPSPPSQYSHEPNLNYQVSPNYNQAQASFQQVPVTYGGGVDVRSAVSQTMPQQPLYQHQPVSQPEDQNSYHSHSSVSPRSDQYPVYPEPRPNLQRYNSHPQAAVQHIQVSSADMSQAGPYNYSPAAVSHADFTHSSYSSVQIPNHDFTSDVKYMPQPVLEQPVAVSQARQPQPQLLLSGFAGDDHVSPTQILDEAAVENEDDDYWDVQSDEEMQDAEETGSDDAMLASKEFSIIRRIHLENSSDLGARRYDTFLYDGLLTHYKPEYAASPLRNLKTARVFAHYIHVTGPTLSIYERNPRNSTLLFEGATPAAQQALWTYTLPLKALGNQGLLHAMLALASLQIARLQGASVTPSWRHYSYSLKRLRRNLSNPKTRLSISTLANSMLLAYYEVWTAEHVKWSTHLVGAAQLLTELDFRSLTREARRLKAAQTAEERQFPYQNPEMLIDQDYFEQRLKESAMMPDASLVSTIVGKKINYDEFGMVLEENGSRHEKKTSLPDKLDLQGFEILQDLYWWYARHDTYQSIISGKALILPYRKWSDCPPRAPLGRADALYGTHDHLMLLIARIADFTVRDRHRKLSQVEADGGWRPRPGMPGFGNMGPPPGMSSAPAGHPPTPTTPMGPPSHMQGPPPGWSGPPPAGWKGPPPPGFGPPQAGPPTPMEGQGGRPSPPRGIPPSAMPEFFGMAPAGPTAPLSSSYANPSYERSPPTPNTPHPKYLDLPAAYETAMIDWNSITAAHATVAQILTNAEAFAPLPPDLCPPVPGGTGNMTPFGPALVHRSYDISILWTLLHLAKIILLRSHPAMPPAAQMAAGICAQATQPYATLIGRITAGMQIPLGDDLSPSLGAVLTESTLSLFFAGVQYQDPVQREWLITRLLEIDRRTGWASAGIIARGCETSWERAASIGRGPPYQRRTRRVGEEGPLVLEETEVQNPGDWRKKEGDASGQGAGRVSDAAGARRQSNNGSTERGFVVMSRPKPWALNVFGTDEDLTEGMERFGL</sequence>
<evidence type="ECO:0000313" key="6">
    <source>
        <dbReference type="Proteomes" id="UP000813461"/>
    </source>
</evidence>
<dbReference type="PANTHER" id="PTHR37534">
    <property type="entry name" value="TRANSCRIPTIONAL ACTIVATOR PROTEIN UGA3"/>
    <property type="match status" value="1"/>
</dbReference>
<dbReference type="SMART" id="SM00066">
    <property type="entry name" value="GAL4"/>
    <property type="match status" value="1"/>
</dbReference>
<feature type="compositionally biased region" description="Low complexity" evidence="3">
    <location>
        <begin position="268"/>
        <end position="279"/>
    </location>
</feature>
<feature type="region of interest" description="Disordered" evidence="3">
    <location>
        <begin position="99"/>
        <end position="217"/>
    </location>
</feature>
<feature type="compositionally biased region" description="Polar residues" evidence="3">
    <location>
        <begin position="207"/>
        <end position="217"/>
    </location>
</feature>
<dbReference type="GO" id="GO:0000981">
    <property type="term" value="F:DNA-binding transcription factor activity, RNA polymerase II-specific"/>
    <property type="evidence" value="ECO:0007669"/>
    <property type="project" value="InterPro"/>
</dbReference>
<dbReference type="PROSITE" id="PS00463">
    <property type="entry name" value="ZN2_CY6_FUNGAL_1"/>
    <property type="match status" value="1"/>
</dbReference>
<dbReference type="Pfam" id="PF11951">
    <property type="entry name" value="Fungal_trans_2"/>
    <property type="match status" value="1"/>
</dbReference>
<dbReference type="EMBL" id="JAGMVJ010000025">
    <property type="protein sequence ID" value="KAH7070972.1"/>
    <property type="molecule type" value="Genomic_DNA"/>
</dbReference>
<dbReference type="PROSITE" id="PS50048">
    <property type="entry name" value="ZN2_CY6_FUNGAL_2"/>
    <property type="match status" value="1"/>
</dbReference>
<dbReference type="Proteomes" id="UP000813461">
    <property type="component" value="Unassembled WGS sequence"/>
</dbReference>
<name>A0A8K0VS81_9PLEO</name>
<feature type="domain" description="Zn(2)-C6 fungal-type" evidence="4">
    <location>
        <begin position="39"/>
        <end position="67"/>
    </location>
</feature>
<dbReference type="GO" id="GO:0005634">
    <property type="term" value="C:nucleus"/>
    <property type="evidence" value="ECO:0007669"/>
    <property type="project" value="UniProtKB-SubCell"/>
</dbReference>
<dbReference type="PANTHER" id="PTHR37534:SF23">
    <property type="entry name" value="ZN(II)2CYS6 TRANSCRIPTION FACTOR (EUROFUNG)"/>
    <property type="match status" value="1"/>
</dbReference>
<accession>A0A8K0VS81</accession>
<feature type="compositionally biased region" description="Low complexity" evidence="3">
    <location>
        <begin position="166"/>
        <end position="178"/>
    </location>
</feature>
<organism evidence="5 6">
    <name type="scientific">Paraphoma chrysanthemicola</name>
    <dbReference type="NCBI Taxonomy" id="798071"/>
    <lineage>
        <taxon>Eukaryota</taxon>
        <taxon>Fungi</taxon>
        <taxon>Dikarya</taxon>
        <taxon>Ascomycota</taxon>
        <taxon>Pezizomycotina</taxon>
        <taxon>Dothideomycetes</taxon>
        <taxon>Pleosporomycetidae</taxon>
        <taxon>Pleosporales</taxon>
        <taxon>Pleosporineae</taxon>
        <taxon>Phaeosphaeriaceae</taxon>
        <taxon>Paraphoma</taxon>
    </lineage>
</organism>
<feature type="region of interest" description="Disordered" evidence="3">
    <location>
        <begin position="1105"/>
        <end position="1170"/>
    </location>
</feature>
<feature type="compositionally biased region" description="Polar residues" evidence="3">
    <location>
        <begin position="138"/>
        <end position="164"/>
    </location>
</feature>
<dbReference type="CDD" id="cd00067">
    <property type="entry name" value="GAL4"/>
    <property type="match status" value="1"/>
</dbReference>
<dbReference type="GO" id="GO:0000976">
    <property type="term" value="F:transcription cis-regulatory region binding"/>
    <property type="evidence" value="ECO:0007669"/>
    <property type="project" value="TreeGrafter"/>
</dbReference>
<dbReference type="InterPro" id="IPR036864">
    <property type="entry name" value="Zn2-C6_fun-type_DNA-bd_sf"/>
</dbReference>
<dbReference type="GO" id="GO:0008270">
    <property type="term" value="F:zinc ion binding"/>
    <property type="evidence" value="ECO:0007669"/>
    <property type="project" value="InterPro"/>
</dbReference>
<evidence type="ECO:0000256" key="3">
    <source>
        <dbReference type="SAM" id="MobiDB-lite"/>
    </source>
</evidence>
<comment type="caution">
    <text evidence="5">The sequence shown here is derived from an EMBL/GenBank/DDBJ whole genome shotgun (WGS) entry which is preliminary data.</text>
</comment>
<feature type="compositionally biased region" description="Pro residues" evidence="3">
    <location>
        <begin position="811"/>
        <end position="859"/>
    </location>
</feature>
<feature type="compositionally biased region" description="Pro residues" evidence="3">
    <location>
        <begin position="195"/>
        <end position="204"/>
    </location>
</feature>
<dbReference type="GO" id="GO:0045944">
    <property type="term" value="P:positive regulation of transcription by RNA polymerase II"/>
    <property type="evidence" value="ECO:0007669"/>
    <property type="project" value="TreeGrafter"/>
</dbReference>
<feature type="region of interest" description="Disordered" evidence="3">
    <location>
        <begin position="780"/>
        <end position="916"/>
    </location>
</feature>
<feature type="compositionally biased region" description="Polar residues" evidence="3">
    <location>
        <begin position="253"/>
        <end position="266"/>
    </location>
</feature>
<dbReference type="SUPFAM" id="SSF57701">
    <property type="entry name" value="Zn2/Cys6 DNA-binding domain"/>
    <property type="match status" value="1"/>
</dbReference>
<gene>
    <name evidence="5" type="ORF">FB567DRAFT_212559</name>
</gene>
<keyword evidence="2" id="KW-0539">Nucleus</keyword>
<dbReference type="Gene3D" id="4.10.240.10">
    <property type="entry name" value="Zn(2)-C6 fungal-type DNA-binding domain"/>
    <property type="match status" value="1"/>
</dbReference>
<evidence type="ECO:0000256" key="2">
    <source>
        <dbReference type="ARBA" id="ARBA00023242"/>
    </source>
</evidence>
<reference evidence="5" key="1">
    <citation type="journal article" date="2021" name="Nat. Commun.">
        <title>Genetic determinants of endophytism in the Arabidopsis root mycobiome.</title>
        <authorList>
            <person name="Mesny F."/>
            <person name="Miyauchi S."/>
            <person name="Thiergart T."/>
            <person name="Pickel B."/>
            <person name="Atanasova L."/>
            <person name="Karlsson M."/>
            <person name="Huettel B."/>
            <person name="Barry K.W."/>
            <person name="Haridas S."/>
            <person name="Chen C."/>
            <person name="Bauer D."/>
            <person name="Andreopoulos W."/>
            <person name="Pangilinan J."/>
            <person name="LaButti K."/>
            <person name="Riley R."/>
            <person name="Lipzen A."/>
            <person name="Clum A."/>
            <person name="Drula E."/>
            <person name="Henrissat B."/>
            <person name="Kohler A."/>
            <person name="Grigoriev I.V."/>
            <person name="Martin F.M."/>
            <person name="Hacquard S."/>
        </authorList>
    </citation>
    <scope>NUCLEOTIDE SEQUENCE</scope>
    <source>
        <strain evidence="5">MPI-SDFR-AT-0120</strain>
    </source>
</reference>
<evidence type="ECO:0000256" key="1">
    <source>
        <dbReference type="ARBA" id="ARBA00004123"/>
    </source>
</evidence>